<dbReference type="Gene3D" id="3.40.630.10">
    <property type="entry name" value="Zn peptidases"/>
    <property type="match status" value="2"/>
</dbReference>
<evidence type="ECO:0000256" key="1">
    <source>
        <dbReference type="ARBA" id="ARBA00022801"/>
    </source>
</evidence>
<dbReference type="GO" id="GO:0016805">
    <property type="term" value="F:dipeptidase activity"/>
    <property type="evidence" value="ECO:0007669"/>
    <property type="project" value="TreeGrafter"/>
</dbReference>
<dbReference type="InterPro" id="IPR036264">
    <property type="entry name" value="Bact_exopeptidase_dim_dom"/>
</dbReference>
<feature type="domain" description="Peptidase M20 dimerisation" evidence="3">
    <location>
        <begin position="225"/>
        <end position="301"/>
    </location>
</feature>
<feature type="binding site" evidence="2">
    <location>
        <position position="179"/>
    </location>
    <ligand>
        <name>Mn(2+)</name>
        <dbReference type="ChEBI" id="CHEBI:29035"/>
        <label>2</label>
    </ligand>
</feature>
<evidence type="ECO:0000259" key="3">
    <source>
        <dbReference type="Pfam" id="PF07687"/>
    </source>
</evidence>
<dbReference type="PANTHER" id="PTHR30575:SF3">
    <property type="entry name" value="PEPTIDASE M20 DIMERISATION DOMAIN-CONTAINING PROTEIN"/>
    <property type="match status" value="1"/>
</dbReference>
<name>A0A6I3S805_9BURK</name>
<keyword evidence="2" id="KW-0464">Manganese</keyword>
<dbReference type="SUPFAM" id="SSF55031">
    <property type="entry name" value="Bacterial exopeptidase dimerisation domain"/>
    <property type="match status" value="1"/>
</dbReference>
<gene>
    <name evidence="4" type="ORF">GMD42_06315</name>
</gene>
<dbReference type="PIRSF" id="PIRSF005962">
    <property type="entry name" value="Pept_M20D_amidohydro"/>
    <property type="match status" value="1"/>
</dbReference>
<dbReference type="GO" id="GO:0005737">
    <property type="term" value="C:cytoplasm"/>
    <property type="evidence" value="ECO:0007669"/>
    <property type="project" value="TreeGrafter"/>
</dbReference>
<feature type="binding site" evidence="2">
    <location>
        <position position="145"/>
    </location>
    <ligand>
        <name>Mn(2+)</name>
        <dbReference type="ChEBI" id="CHEBI:29035"/>
        <label>2</label>
    </ligand>
</feature>
<dbReference type="AlphaFoldDB" id="A0A6I3S805"/>
<feature type="binding site" evidence="2">
    <location>
        <position position="143"/>
    </location>
    <ligand>
        <name>Mn(2+)</name>
        <dbReference type="ChEBI" id="CHEBI:29035"/>
        <label>2</label>
    </ligand>
</feature>
<protein>
    <submittedName>
        <fullName evidence="4">Amidohydrolase</fullName>
    </submittedName>
</protein>
<evidence type="ECO:0000313" key="5">
    <source>
        <dbReference type="Proteomes" id="UP000462362"/>
    </source>
</evidence>
<dbReference type="RefSeq" id="WP_021868008.1">
    <property type="nucleotide sequence ID" value="NZ_CAUABC010000036.1"/>
</dbReference>
<dbReference type="Proteomes" id="UP000462362">
    <property type="component" value="Unassembled WGS sequence"/>
</dbReference>
<dbReference type="SUPFAM" id="SSF53187">
    <property type="entry name" value="Zn-dependent exopeptidases"/>
    <property type="match status" value="1"/>
</dbReference>
<dbReference type="InterPro" id="IPR017439">
    <property type="entry name" value="Amidohydrolase"/>
</dbReference>
<dbReference type="InterPro" id="IPR052030">
    <property type="entry name" value="Peptidase_M20/M20A_hydrolases"/>
</dbReference>
<dbReference type="Pfam" id="PF01546">
    <property type="entry name" value="Peptidase_M20"/>
    <property type="match status" value="1"/>
</dbReference>
<dbReference type="NCBIfam" id="TIGR01891">
    <property type="entry name" value="amidohydrolases"/>
    <property type="match status" value="1"/>
</dbReference>
<dbReference type="GO" id="GO:0046657">
    <property type="term" value="P:folic acid catabolic process"/>
    <property type="evidence" value="ECO:0007669"/>
    <property type="project" value="TreeGrafter"/>
</dbReference>
<comment type="cofactor">
    <cofactor evidence="2">
        <name>Mn(2+)</name>
        <dbReference type="ChEBI" id="CHEBI:29035"/>
    </cofactor>
    <text evidence="2">The Mn(2+) ion enhances activity.</text>
</comment>
<dbReference type="InterPro" id="IPR002933">
    <property type="entry name" value="Peptidase_M20"/>
</dbReference>
<evidence type="ECO:0000313" key="4">
    <source>
        <dbReference type="EMBL" id="MTU43240.1"/>
    </source>
</evidence>
<accession>A0A6I3S805</accession>
<dbReference type="InterPro" id="IPR011650">
    <property type="entry name" value="Peptidase_M20_dimer"/>
</dbReference>
<keyword evidence="2" id="KW-0479">Metal-binding</keyword>
<dbReference type="GO" id="GO:0071713">
    <property type="term" value="F:para-aminobenzoyl-glutamate hydrolase activity"/>
    <property type="evidence" value="ECO:0007669"/>
    <property type="project" value="TreeGrafter"/>
</dbReference>
<evidence type="ECO:0000256" key="2">
    <source>
        <dbReference type="PIRSR" id="PIRSR005962-1"/>
    </source>
</evidence>
<comment type="caution">
    <text evidence="4">The sequence shown here is derived from an EMBL/GenBank/DDBJ whole genome shotgun (WGS) entry which is preliminary data.</text>
</comment>
<dbReference type="PANTHER" id="PTHR30575">
    <property type="entry name" value="PEPTIDASE M20"/>
    <property type="match status" value="1"/>
</dbReference>
<feature type="binding site" evidence="2">
    <location>
        <position position="398"/>
    </location>
    <ligand>
        <name>Mn(2+)</name>
        <dbReference type="ChEBI" id="CHEBI:29035"/>
        <label>2</label>
    </ligand>
</feature>
<reference evidence="4 5" key="1">
    <citation type="journal article" date="2019" name="Nat. Med.">
        <title>A library of human gut bacterial isolates paired with longitudinal multiomics data enables mechanistic microbiome research.</title>
        <authorList>
            <person name="Poyet M."/>
            <person name="Groussin M."/>
            <person name="Gibbons S.M."/>
            <person name="Avila-Pacheco J."/>
            <person name="Jiang X."/>
            <person name="Kearney S.M."/>
            <person name="Perrotta A.R."/>
            <person name="Berdy B."/>
            <person name="Zhao S."/>
            <person name="Lieberman T.D."/>
            <person name="Swanson P.K."/>
            <person name="Smith M."/>
            <person name="Roesemann S."/>
            <person name="Alexander J.E."/>
            <person name="Rich S.A."/>
            <person name="Livny J."/>
            <person name="Vlamakis H."/>
            <person name="Clish C."/>
            <person name="Bullock K."/>
            <person name="Deik A."/>
            <person name="Scott J."/>
            <person name="Pierce K.A."/>
            <person name="Xavier R.J."/>
            <person name="Alm E.J."/>
        </authorList>
    </citation>
    <scope>NUCLEOTIDE SEQUENCE [LARGE SCALE GENOMIC DNA]</scope>
    <source>
        <strain evidence="4 5">BIOML-A2</strain>
    </source>
</reference>
<feature type="binding site" evidence="2">
    <location>
        <position position="203"/>
    </location>
    <ligand>
        <name>Mn(2+)</name>
        <dbReference type="ChEBI" id="CHEBI:29035"/>
        <label>2</label>
    </ligand>
</feature>
<sequence length="430" mass="46961">MFEDLKNYTEEMVSFRRSFHKYPETGWTEFRTTAIIAERLNELGYEVLLGKAIINPDFVMGRSKTEVEAAQCKAVELGISKEAIGACQGYTGCAAILETGRPGPVTALRFDIDALYVTETENVDHIPNKEGFRSEFQGKMHACGHDCHAATGLAMAHWLKVHEAELNGTVKLLFQPAEEGTRGALAMTESGILDDVNYLVGAHIACTPRLGQVFISEPGYNATIKFDVHLEGRAAHSVANPQDGRNALMAAAHALVLCGSMPKHGDGLTSISCGKLTAGEMRNVIPVKAKMEMEVRGASNELCQYAFSEAERSVKFACAAFDVTYRIEKVGQAYTMNPSPELADLLEVCACETVGEKGVGRYSEKGGSEDFTVMMDRVQKLGGKAAHFYYGADSTCNHRSDFDPDDVRSMPIGFEVLVRVLTRLNGEKDC</sequence>
<keyword evidence="1 4" id="KW-0378">Hydrolase</keyword>
<dbReference type="GO" id="GO:0046872">
    <property type="term" value="F:metal ion binding"/>
    <property type="evidence" value="ECO:0007669"/>
    <property type="project" value="UniProtKB-KW"/>
</dbReference>
<dbReference type="EMBL" id="WNCL01000015">
    <property type="protein sequence ID" value="MTU43240.1"/>
    <property type="molecule type" value="Genomic_DNA"/>
</dbReference>
<dbReference type="Pfam" id="PF07687">
    <property type="entry name" value="M20_dimer"/>
    <property type="match status" value="1"/>
</dbReference>
<proteinExistence type="predicted"/>
<organism evidence="4 5">
    <name type="scientific">Parasutterella excrementihominis</name>
    <dbReference type="NCBI Taxonomy" id="487175"/>
    <lineage>
        <taxon>Bacteria</taxon>
        <taxon>Pseudomonadati</taxon>
        <taxon>Pseudomonadota</taxon>
        <taxon>Betaproteobacteria</taxon>
        <taxon>Burkholderiales</taxon>
        <taxon>Sutterellaceae</taxon>
        <taxon>Parasutterella</taxon>
    </lineage>
</organism>